<dbReference type="InterPro" id="IPR024548">
    <property type="entry name" value="Cu2_monoox_C"/>
</dbReference>
<dbReference type="InterPro" id="IPR008977">
    <property type="entry name" value="PHM/PNGase_F_dom_sf"/>
</dbReference>
<dbReference type="Gene3D" id="1.10.760.10">
    <property type="entry name" value="Cytochrome c-like domain"/>
    <property type="match status" value="1"/>
</dbReference>
<dbReference type="GO" id="GO:0009055">
    <property type="term" value="F:electron transfer activity"/>
    <property type="evidence" value="ECO:0007669"/>
    <property type="project" value="InterPro"/>
</dbReference>
<dbReference type="InterPro" id="IPR036249">
    <property type="entry name" value="Thioredoxin-like_sf"/>
</dbReference>
<dbReference type="InterPro" id="IPR036909">
    <property type="entry name" value="Cyt_c-like_dom_sf"/>
</dbReference>
<sequence>MMRKLRWILSLFVLNAFVLAVWSPGHAQLEPAKKTTNKSSLEFEADDFNDAPVRRGPKELKPGERNIGRKIADTQFRTIDDRGHQLSDFSDKQAIVIATTSTSCPLSRKYLPSLIELSNQYSKQGVQFLFLNPRKTDDAADMNRARKALGNNAVYIHDPNGELASLVGMTTTTDVVVLNPNREVVFQGAIDDQYGFGYIRAEPERRYLANAIDALLSDEAITVAATDAPGCLLRFSKKKPETPQVTYHNQVARLVNKHCVECHRDGGVAPFSLTSFDDVSAHASMIRNVIQRGVMPPWFAEEPEGVASPWANDRSLTDEEIALFANWIETGMTEGDPADAPASPEYPGGWLIGQPDAVFEFDEPIAVKADGVMPYQWVSIKTNLPEDKWIQSIEIRPGDPSVVHHVLVFVQRGDAAVKFDERAGFWAAYVPGNSTLNYPEGYAKLLPKGATLRFQMHYTPNGYATEDSTQLGLVFADEPPKHEVQVASIVNPRISIPPGAEHHEETATITVPRDVEVLAFLPHMHLRGAAARYDLLPKDGPEQTLLDVPHYDFNWQLIYRLAEPLLVKQGDVMKFTAWYDNSANNPANPDPTKTVRWGPQTYHEMHLGYVEYVIPDALPGETIGTRLRGRPGELLRNVAPATVIDRFDTDGDELISRKEMEERLGKRRVLINFLIKRLDSNGDEQIDREELEKLAQLRKN</sequence>
<evidence type="ECO:0000313" key="4">
    <source>
        <dbReference type="Proteomes" id="UP000319976"/>
    </source>
</evidence>
<dbReference type="InterPro" id="IPR013766">
    <property type="entry name" value="Thioredoxin_domain"/>
</dbReference>
<dbReference type="InterPro" id="IPR036939">
    <property type="entry name" value="Cu2_ascorb_mOase_N_sf"/>
</dbReference>
<dbReference type="GO" id="GO:0016715">
    <property type="term" value="F:oxidoreductase activity, acting on paired donors, with incorporation or reduction of molecular oxygen, reduced ascorbate as one donor, and incorporation of one atom of oxygen"/>
    <property type="evidence" value="ECO:0007669"/>
    <property type="project" value="InterPro"/>
</dbReference>
<evidence type="ECO:0000259" key="2">
    <source>
        <dbReference type="PROSITE" id="PS51352"/>
    </source>
</evidence>
<dbReference type="SUPFAM" id="SSF46626">
    <property type="entry name" value="Cytochrome c"/>
    <property type="match status" value="1"/>
</dbReference>
<dbReference type="PROSITE" id="PS51352">
    <property type="entry name" value="THIOREDOXIN_2"/>
    <property type="match status" value="1"/>
</dbReference>
<dbReference type="PANTHER" id="PTHR43640:SF1">
    <property type="entry name" value="THIOREDOXIN-DEPENDENT PEROXIREDOXIN"/>
    <property type="match status" value="1"/>
</dbReference>
<dbReference type="InterPro" id="IPR047262">
    <property type="entry name" value="PRX-like1"/>
</dbReference>
<dbReference type="Gene3D" id="2.60.120.230">
    <property type="match status" value="1"/>
</dbReference>
<dbReference type="Gene3D" id="2.60.120.310">
    <property type="entry name" value="Copper type II, ascorbate-dependent monooxygenase, N-terminal domain"/>
    <property type="match status" value="1"/>
</dbReference>
<reference evidence="3 4" key="1">
    <citation type="submission" date="2019-02" db="EMBL/GenBank/DDBJ databases">
        <title>Deep-cultivation of Planctomycetes and their phenomic and genomic characterization uncovers novel biology.</title>
        <authorList>
            <person name="Wiegand S."/>
            <person name="Jogler M."/>
            <person name="Boedeker C."/>
            <person name="Pinto D."/>
            <person name="Vollmers J."/>
            <person name="Rivas-Marin E."/>
            <person name="Kohn T."/>
            <person name="Peeters S.H."/>
            <person name="Heuer A."/>
            <person name="Rast P."/>
            <person name="Oberbeckmann S."/>
            <person name="Bunk B."/>
            <person name="Jeske O."/>
            <person name="Meyerdierks A."/>
            <person name="Storesund J.E."/>
            <person name="Kallscheuer N."/>
            <person name="Luecker S."/>
            <person name="Lage O.M."/>
            <person name="Pohl T."/>
            <person name="Merkel B.J."/>
            <person name="Hornburger P."/>
            <person name="Mueller R.-W."/>
            <person name="Bruemmer F."/>
            <person name="Labrenz M."/>
            <person name="Spormann A.M."/>
            <person name="Op den Camp H."/>
            <person name="Overmann J."/>
            <person name="Amann R."/>
            <person name="Jetten M.S.M."/>
            <person name="Mascher T."/>
            <person name="Medema M.H."/>
            <person name="Devos D.P."/>
            <person name="Kaster A.-K."/>
            <person name="Ovreas L."/>
            <person name="Rohde M."/>
            <person name="Galperin M.Y."/>
            <person name="Jogler C."/>
        </authorList>
    </citation>
    <scope>NUCLEOTIDE SEQUENCE [LARGE SCALE GENOMIC DNA]</scope>
    <source>
        <strain evidence="3 4">V22</strain>
    </source>
</reference>
<keyword evidence="4" id="KW-1185">Reference proteome</keyword>
<gene>
    <name evidence="3" type="ORF">V22_01730</name>
</gene>
<dbReference type="Gene3D" id="3.40.30.10">
    <property type="entry name" value="Glutaredoxin"/>
    <property type="match status" value="1"/>
</dbReference>
<organism evidence="3 4">
    <name type="scientific">Calycomorphotria hydatis</name>
    <dbReference type="NCBI Taxonomy" id="2528027"/>
    <lineage>
        <taxon>Bacteria</taxon>
        <taxon>Pseudomonadati</taxon>
        <taxon>Planctomycetota</taxon>
        <taxon>Planctomycetia</taxon>
        <taxon>Planctomycetales</taxon>
        <taxon>Planctomycetaceae</taxon>
        <taxon>Calycomorphotria</taxon>
    </lineage>
</organism>
<dbReference type="InterPro" id="IPR014784">
    <property type="entry name" value="Cu2_ascorb_mOase-like_C"/>
</dbReference>
<dbReference type="EMBL" id="CP036316">
    <property type="protein sequence ID" value="QDT62975.1"/>
    <property type="molecule type" value="Genomic_DNA"/>
</dbReference>
<dbReference type="RefSeq" id="WP_145258920.1">
    <property type="nucleotide sequence ID" value="NZ_CP036316.1"/>
</dbReference>
<evidence type="ECO:0000313" key="3">
    <source>
        <dbReference type="EMBL" id="QDT62975.1"/>
    </source>
</evidence>
<dbReference type="SUPFAM" id="SSF49742">
    <property type="entry name" value="PHM/PNGase F"/>
    <property type="match status" value="2"/>
</dbReference>
<dbReference type="InterPro" id="IPR011992">
    <property type="entry name" value="EF-hand-dom_pair"/>
</dbReference>
<name>A0A517T3M4_9PLAN</name>
<dbReference type="AlphaFoldDB" id="A0A517T3M4"/>
<dbReference type="Pfam" id="PF03712">
    <property type="entry name" value="Cu2_monoox_C"/>
    <property type="match status" value="1"/>
</dbReference>
<dbReference type="SUPFAM" id="SSF52833">
    <property type="entry name" value="Thioredoxin-like"/>
    <property type="match status" value="1"/>
</dbReference>
<evidence type="ECO:0000256" key="1">
    <source>
        <dbReference type="ARBA" id="ARBA00023157"/>
    </source>
</evidence>
<dbReference type="Pfam" id="PF08534">
    <property type="entry name" value="Redoxin"/>
    <property type="match status" value="1"/>
</dbReference>
<dbReference type="PANTHER" id="PTHR43640">
    <property type="entry name" value="OS07G0260300 PROTEIN"/>
    <property type="match status" value="1"/>
</dbReference>
<dbReference type="Gene3D" id="1.10.238.10">
    <property type="entry name" value="EF-hand"/>
    <property type="match status" value="1"/>
</dbReference>
<proteinExistence type="predicted"/>
<dbReference type="InterPro" id="IPR013740">
    <property type="entry name" value="Redoxin"/>
</dbReference>
<keyword evidence="1" id="KW-1015">Disulfide bond</keyword>
<dbReference type="GO" id="GO:0020037">
    <property type="term" value="F:heme binding"/>
    <property type="evidence" value="ECO:0007669"/>
    <property type="project" value="InterPro"/>
</dbReference>
<dbReference type="Proteomes" id="UP000319976">
    <property type="component" value="Chromosome"/>
</dbReference>
<dbReference type="GO" id="GO:0005507">
    <property type="term" value="F:copper ion binding"/>
    <property type="evidence" value="ECO:0007669"/>
    <property type="project" value="InterPro"/>
</dbReference>
<dbReference type="SUPFAM" id="SSF47473">
    <property type="entry name" value="EF-hand"/>
    <property type="match status" value="1"/>
</dbReference>
<feature type="domain" description="Thioredoxin" evidence="2">
    <location>
        <begin position="65"/>
        <end position="217"/>
    </location>
</feature>
<dbReference type="OrthoDB" id="9788721at2"/>
<accession>A0A517T3M4</accession>
<dbReference type="KEGG" id="chya:V22_01730"/>
<protein>
    <recommendedName>
        <fullName evidence="2">Thioredoxin domain-containing protein</fullName>
    </recommendedName>
</protein>